<dbReference type="GO" id="GO:0019843">
    <property type="term" value="F:rRNA binding"/>
    <property type="evidence" value="ECO:0007669"/>
    <property type="project" value="UniProtKB-KW"/>
</dbReference>
<comment type="similarity">
    <text evidence="1 7">Belongs to the bacterial ribosomal protein bL31 family. Type A subfamily.</text>
</comment>
<dbReference type="InterPro" id="IPR034704">
    <property type="entry name" value="Ribosomal_bL28/bL31-like_sf"/>
</dbReference>
<evidence type="ECO:0000256" key="4">
    <source>
        <dbReference type="ARBA" id="ARBA00022980"/>
    </source>
</evidence>
<keyword evidence="2 7" id="KW-0699">rRNA-binding</keyword>
<name>A0A847ETK1_9BACT</name>
<evidence type="ECO:0000256" key="2">
    <source>
        <dbReference type="ARBA" id="ARBA00022730"/>
    </source>
</evidence>
<evidence type="ECO:0000313" key="9">
    <source>
        <dbReference type="EMBL" id="NLE31042.1"/>
    </source>
</evidence>
<comment type="subunit">
    <text evidence="7">Part of the 50S ribosomal subunit.</text>
</comment>
<dbReference type="GO" id="GO:0046872">
    <property type="term" value="F:metal ion binding"/>
    <property type="evidence" value="ECO:0007669"/>
    <property type="project" value="UniProtKB-KW"/>
</dbReference>
<feature type="compositionally biased region" description="Polar residues" evidence="8">
    <location>
        <begin position="89"/>
        <end position="98"/>
    </location>
</feature>
<dbReference type="InterPro" id="IPR027491">
    <property type="entry name" value="Ribosomal_bL31_A"/>
</dbReference>
<dbReference type="GO" id="GO:0005840">
    <property type="term" value="C:ribosome"/>
    <property type="evidence" value="ECO:0007669"/>
    <property type="project" value="UniProtKB-KW"/>
</dbReference>
<dbReference type="InterPro" id="IPR002150">
    <property type="entry name" value="Ribosomal_bL31"/>
</dbReference>
<dbReference type="GO" id="GO:0003735">
    <property type="term" value="F:structural constituent of ribosome"/>
    <property type="evidence" value="ECO:0007669"/>
    <property type="project" value="InterPro"/>
</dbReference>
<keyword evidence="4 7" id="KW-0689">Ribosomal protein</keyword>
<dbReference type="GO" id="GO:1990904">
    <property type="term" value="C:ribonucleoprotein complex"/>
    <property type="evidence" value="ECO:0007669"/>
    <property type="project" value="UniProtKB-KW"/>
</dbReference>
<evidence type="ECO:0000256" key="6">
    <source>
        <dbReference type="ARBA" id="ARBA00035687"/>
    </source>
</evidence>
<feature type="binding site" evidence="7">
    <location>
        <position position="17"/>
    </location>
    <ligand>
        <name>Zn(2+)</name>
        <dbReference type="ChEBI" id="CHEBI:29105"/>
    </ligand>
</feature>
<evidence type="ECO:0000256" key="7">
    <source>
        <dbReference type="HAMAP-Rule" id="MF_00501"/>
    </source>
</evidence>
<comment type="caution">
    <text evidence="9">The sequence shown here is derived from an EMBL/GenBank/DDBJ whole genome shotgun (WGS) entry which is preliminary data.</text>
</comment>
<dbReference type="PANTHER" id="PTHR33280:SF1">
    <property type="entry name" value="LARGE RIBOSOMAL SUBUNIT PROTEIN BL31C"/>
    <property type="match status" value="1"/>
</dbReference>
<dbReference type="InterPro" id="IPR042105">
    <property type="entry name" value="Ribosomal_bL31_sf"/>
</dbReference>
<dbReference type="EMBL" id="JAAZAL010000077">
    <property type="protein sequence ID" value="NLE31042.1"/>
    <property type="molecule type" value="Genomic_DNA"/>
</dbReference>
<dbReference type="HAMAP" id="MF_00501">
    <property type="entry name" value="Ribosomal_bL31_1"/>
    <property type="match status" value="1"/>
</dbReference>
<dbReference type="PANTHER" id="PTHR33280">
    <property type="entry name" value="50S RIBOSOMAL PROTEIN L31, CHLOROPLASTIC"/>
    <property type="match status" value="1"/>
</dbReference>
<organism evidence="9 10">
    <name type="scientific">Candidatus Dojkabacteria bacterium</name>
    <dbReference type="NCBI Taxonomy" id="2099670"/>
    <lineage>
        <taxon>Bacteria</taxon>
        <taxon>Candidatus Dojkabacteria</taxon>
    </lineage>
</organism>
<protein>
    <recommendedName>
        <fullName evidence="6 7">Large ribosomal subunit protein bL31</fullName>
    </recommendedName>
</protein>
<feature type="binding site" evidence="7">
    <location>
        <position position="19"/>
    </location>
    <ligand>
        <name>Zn(2+)</name>
        <dbReference type="ChEBI" id="CHEBI:29105"/>
    </ligand>
</feature>
<gene>
    <name evidence="7 9" type="primary">rpmE</name>
    <name evidence="9" type="ORF">GX618_02080</name>
</gene>
<evidence type="ECO:0000256" key="1">
    <source>
        <dbReference type="ARBA" id="ARBA00009296"/>
    </source>
</evidence>
<feature type="region of interest" description="Disordered" evidence="8">
    <location>
        <begin position="70"/>
        <end position="110"/>
    </location>
</feature>
<comment type="function">
    <text evidence="7">Binds the 23S rRNA.</text>
</comment>
<evidence type="ECO:0000256" key="8">
    <source>
        <dbReference type="SAM" id="MobiDB-lite"/>
    </source>
</evidence>
<proteinExistence type="inferred from homology"/>
<evidence type="ECO:0000313" key="10">
    <source>
        <dbReference type="Proteomes" id="UP000554004"/>
    </source>
</evidence>
<dbReference type="PRINTS" id="PR01249">
    <property type="entry name" value="RIBOSOMALL31"/>
</dbReference>
<feature type="binding site" evidence="7">
    <location>
        <position position="42"/>
    </location>
    <ligand>
        <name>Zn(2+)</name>
        <dbReference type="ChEBI" id="CHEBI:29105"/>
    </ligand>
</feature>
<dbReference type="GO" id="GO:0006412">
    <property type="term" value="P:translation"/>
    <property type="evidence" value="ECO:0007669"/>
    <property type="project" value="UniProtKB-UniRule"/>
</dbReference>
<reference evidence="9 10" key="1">
    <citation type="journal article" date="2020" name="Biotechnol. Biofuels">
        <title>New insights from the biogas microbiome by comprehensive genome-resolved metagenomics of nearly 1600 species originating from multiple anaerobic digesters.</title>
        <authorList>
            <person name="Campanaro S."/>
            <person name="Treu L."/>
            <person name="Rodriguez-R L.M."/>
            <person name="Kovalovszki A."/>
            <person name="Ziels R.M."/>
            <person name="Maus I."/>
            <person name="Zhu X."/>
            <person name="Kougias P.G."/>
            <person name="Basile A."/>
            <person name="Luo G."/>
            <person name="Schluter A."/>
            <person name="Konstantinidis K.T."/>
            <person name="Angelidaki I."/>
        </authorList>
    </citation>
    <scope>NUCLEOTIDE SEQUENCE [LARGE SCALE GENOMIC DNA]</scope>
    <source>
        <strain evidence="9">AS06rmzACSIP_421</strain>
    </source>
</reference>
<feature type="binding site" evidence="7">
    <location>
        <position position="39"/>
    </location>
    <ligand>
        <name>Zn(2+)</name>
        <dbReference type="ChEBI" id="CHEBI:29105"/>
    </ligand>
</feature>
<dbReference type="NCBIfam" id="NF000612">
    <property type="entry name" value="PRK00019.1"/>
    <property type="match status" value="1"/>
</dbReference>
<dbReference type="Gene3D" id="4.10.830.30">
    <property type="entry name" value="Ribosomal protein L31"/>
    <property type="match status" value="1"/>
</dbReference>
<evidence type="ECO:0000256" key="5">
    <source>
        <dbReference type="ARBA" id="ARBA00023274"/>
    </source>
</evidence>
<keyword evidence="3 7" id="KW-0694">RNA-binding</keyword>
<sequence>MKKDIHPKYNSNLKVVCSCGNTFVTGSTLETDTLSVELCSKCHPFYTGEQKIVDTENVVKKFEERAQKSAKMSFKSKREKMAERKAKKTTSSPSSNLTLKDMLANANISK</sequence>
<dbReference type="SUPFAM" id="SSF143800">
    <property type="entry name" value="L28p-like"/>
    <property type="match status" value="1"/>
</dbReference>
<keyword evidence="5 7" id="KW-0687">Ribonucleoprotein</keyword>
<evidence type="ECO:0000256" key="3">
    <source>
        <dbReference type="ARBA" id="ARBA00022884"/>
    </source>
</evidence>
<keyword evidence="7" id="KW-0862">Zinc</keyword>
<accession>A0A847ETK1</accession>
<dbReference type="NCBIfam" id="TIGR00105">
    <property type="entry name" value="L31"/>
    <property type="match status" value="1"/>
</dbReference>
<dbReference type="Proteomes" id="UP000554004">
    <property type="component" value="Unassembled WGS sequence"/>
</dbReference>
<keyword evidence="7" id="KW-0479">Metal-binding</keyword>
<comment type="cofactor">
    <cofactor evidence="7">
        <name>Zn(2+)</name>
        <dbReference type="ChEBI" id="CHEBI:29105"/>
    </cofactor>
    <text evidence="7">Binds 1 zinc ion per subunit.</text>
</comment>
<dbReference type="Pfam" id="PF01197">
    <property type="entry name" value="Ribosomal_L31"/>
    <property type="match status" value="1"/>
</dbReference>
<dbReference type="AlphaFoldDB" id="A0A847ETK1"/>